<evidence type="ECO:0000256" key="7">
    <source>
        <dbReference type="ARBA" id="ARBA00022777"/>
    </source>
</evidence>
<dbReference type="PANTHER" id="PTHR10210:SF36">
    <property type="entry name" value="RIBOSE-PHOSPHATE PYROPHOSPHOKINASE 5"/>
    <property type="match status" value="1"/>
</dbReference>
<keyword evidence="6" id="KW-0547">Nucleotide-binding</keyword>
<dbReference type="EMBL" id="QKYT01000435">
    <property type="protein sequence ID" value="RIA85269.1"/>
    <property type="molecule type" value="Genomic_DNA"/>
</dbReference>
<dbReference type="GO" id="GO:0004749">
    <property type="term" value="F:ribose phosphate diphosphokinase activity"/>
    <property type="evidence" value="ECO:0007669"/>
    <property type="project" value="UniProtKB-EC"/>
</dbReference>
<evidence type="ECO:0000256" key="2">
    <source>
        <dbReference type="ARBA" id="ARBA00013247"/>
    </source>
</evidence>
<evidence type="ECO:0000256" key="10">
    <source>
        <dbReference type="ARBA" id="ARBA00049535"/>
    </source>
</evidence>
<keyword evidence="8" id="KW-0067">ATP-binding</keyword>
<dbReference type="SMART" id="SM01400">
    <property type="entry name" value="Pribosyltran_N"/>
    <property type="match status" value="1"/>
</dbReference>
<name>A0A397SK45_9GLOM</name>
<evidence type="ECO:0000313" key="13">
    <source>
        <dbReference type="Proteomes" id="UP000265703"/>
    </source>
</evidence>
<dbReference type="InterPro" id="IPR029057">
    <property type="entry name" value="PRTase-like"/>
</dbReference>
<dbReference type="GO" id="GO:0000287">
    <property type="term" value="F:magnesium ion binding"/>
    <property type="evidence" value="ECO:0007669"/>
    <property type="project" value="InterPro"/>
</dbReference>
<comment type="catalytic activity">
    <reaction evidence="10">
        <text>D-ribose 5-phosphate + ATP = 5-phospho-alpha-D-ribose 1-diphosphate + AMP + H(+)</text>
        <dbReference type="Rhea" id="RHEA:15609"/>
        <dbReference type="ChEBI" id="CHEBI:15378"/>
        <dbReference type="ChEBI" id="CHEBI:30616"/>
        <dbReference type="ChEBI" id="CHEBI:58017"/>
        <dbReference type="ChEBI" id="CHEBI:78346"/>
        <dbReference type="ChEBI" id="CHEBI:456215"/>
        <dbReference type="EC" id="2.7.6.1"/>
    </reaction>
</comment>
<dbReference type="InterPro" id="IPR029099">
    <property type="entry name" value="Pribosyltran_N"/>
</dbReference>
<dbReference type="GO" id="GO:0005524">
    <property type="term" value="F:ATP binding"/>
    <property type="evidence" value="ECO:0007669"/>
    <property type="project" value="UniProtKB-KW"/>
</dbReference>
<protein>
    <recommendedName>
        <fullName evidence="2">ribose-phosphate diphosphokinase</fullName>
        <ecNumber evidence="2">2.7.6.1</ecNumber>
    </recommendedName>
</protein>
<gene>
    <name evidence="12" type="ORF">C1645_831004</name>
</gene>
<dbReference type="NCBIfam" id="TIGR01251">
    <property type="entry name" value="ribP_PPkin"/>
    <property type="match status" value="1"/>
</dbReference>
<evidence type="ECO:0000256" key="3">
    <source>
        <dbReference type="ARBA" id="ARBA00022679"/>
    </source>
</evidence>
<dbReference type="CDD" id="cd06223">
    <property type="entry name" value="PRTases_typeI"/>
    <property type="match status" value="1"/>
</dbReference>
<dbReference type="GO" id="GO:0009156">
    <property type="term" value="P:ribonucleoside monophosphate biosynthetic process"/>
    <property type="evidence" value="ECO:0007669"/>
    <property type="project" value="InterPro"/>
</dbReference>
<dbReference type="FunFam" id="3.40.50.2020:FF:000007">
    <property type="entry name" value="Ribose-phosphate pyrophosphokinase"/>
    <property type="match status" value="1"/>
</dbReference>
<evidence type="ECO:0000256" key="1">
    <source>
        <dbReference type="ARBA" id="ARBA00006478"/>
    </source>
</evidence>
<comment type="similarity">
    <text evidence="1">Belongs to the ribose-phosphate pyrophosphokinase family.</text>
</comment>
<dbReference type="OrthoDB" id="413572at2759"/>
<evidence type="ECO:0000256" key="5">
    <source>
        <dbReference type="ARBA" id="ARBA00022727"/>
    </source>
</evidence>
<keyword evidence="13" id="KW-1185">Reference proteome</keyword>
<dbReference type="FunFam" id="3.40.50.2020:FF:000063">
    <property type="entry name" value="Phosphoribosylpyrophosphate synthetase"/>
    <property type="match status" value="1"/>
</dbReference>
<evidence type="ECO:0000313" key="12">
    <source>
        <dbReference type="EMBL" id="RIA85269.1"/>
    </source>
</evidence>
<feature type="domain" description="Ribose-phosphate pyrophosphokinase N-terminal" evidence="11">
    <location>
        <begin position="4"/>
        <end position="99"/>
    </location>
</feature>
<proteinExistence type="inferred from homology"/>
<dbReference type="Gene3D" id="3.40.50.2020">
    <property type="match status" value="3"/>
</dbReference>
<keyword evidence="4" id="KW-0479">Metal-binding</keyword>
<dbReference type="PANTHER" id="PTHR10210">
    <property type="entry name" value="RIBOSE-PHOSPHATE DIPHOSPHOKINASE FAMILY MEMBER"/>
    <property type="match status" value="1"/>
</dbReference>
<dbReference type="STRING" id="658196.A0A397SK45"/>
<dbReference type="FunFam" id="3.40.50.2020:FF:000005">
    <property type="entry name" value="Ribose-phosphate pyrophosphokinase 1"/>
    <property type="match status" value="1"/>
</dbReference>
<evidence type="ECO:0000256" key="4">
    <source>
        <dbReference type="ARBA" id="ARBA00022723"/>
    </source>
</evidence>
<evidence type="ECO:0000259" key="11">
    <source>
        <dbReference type="Pfam" id="PF13793"/>
    </source>
</evidence>
<dbReference type="GO" id="GO:0016301">
    <property type="term" value="F:kinase activity"/>
    <property type="evidence" value="ECO:0007669"/>
    <property type="project" value="UniProtKB-KW"/>
</dbReference>
<keyword evidence="9" id="KW-0460">Magnesium</keyword>
<keyword evidence="5" id="KW-0545">Nucleotide biosynthesis</keyword>
<dbReference type="InterPro" id="IPR000836">
    <property type="entry name" value="PRTase_dom"/>
</dbReference>
<keyword evidence="12" id="KW-0328">Glycosyltransferase</keyword>
<accession>A0A397SK45</accession>
<keyword evidence="3 12" id="KW-0808">Transferase</keyword>
<comment type="caution">
    <text evidence="12">The sequence shown here is derived from an EMBL/GenBank/DDBJ whole genome shotgun (WGS) entry which is preliminary data.</text>
</comment>
<dbReference type="GO" id="GO:0016757">
    <property type="term" value="F:glycosyltransferase activity"/>
    <property type="evidence" value="ECO:0007669"/>
    <property type="project" value="UniProtKB-KW"/>
</dbReference>
<dbReference type="InterPro" id="IPR005946">
    <property type="entry name" value="Rib-P_diPkinase"/>
</dbReference>
<organism evidence="12 13">
    <name type="scientific">Glomus cerebriforme</name>
    <dbReference type="NCBI Taxonomy" id="658196"/>
    <lineage>
        <taxon>Eukaryota</taxon>
        <taxon>Fungi</taxon>
        <taxon>Fungi incertae sedis</taxon>
        <taxon>Mucoromycota</taxon>
        <taxon>Glomeromycotina</taxon>
        <taxon>Glomeromycetes</taxon>
        <taxon>Glomerales</taxon>
        <taxon>Glomeraceae</taxon>
        <taxon>Glomus</taxon>
    </lineage>
</organism>
<keyword evidence="7" id="KW-0418">Kinase</keyword>
<dbReference type="Pfam" id="PF13793">
    <property type="entry name" value="Pribosyltran_N"/>
    <property type="match status" value="1"/>
</dbReference>
<dbReference type="GO" id="GO:0005737">
    <property type="term" value="C:cytoplasm"/>
    <property type="evidence" value="ECO:0007669"/>
    <property type="project" value="TreeGrafter"/>
</dbReference>
<dbReference type="SUPFAM" id="SSF53271">
    <property type="entry name" value="PRTase-like"/>
    <property type="match status" value="1"/>
</dbReference>
<dbReference type="EC" id="2.7.6.1" evidence="2"/>
<reference evidence="12 13" key="1">
    <citation type="submission" date="2018-06" db="EMBL/GenBank/DDBJ databases">
        <title>Comparative genomics reveals the genomic features of Rhizophagus irregularis, R. cerebriforme, R. diaphanum and Gigaspora rosea, and their symbiotic lifestyle signature.</title>
        <authorList>
            <person name="Morin E."/>
            <person name="San Clemente H."/>
            <person name="Chen E.C.H."/>
            <person name="De La Providencia I."/>
            <person name="Hainaut M."/>
            <person name="Kuo A."/>
            <person name="Kohler A."/>
            <person name="Murat C."/>
            <person name="Tang N."/>
            <person name="Roy S."/>
            <person name="Loubradou J."/>
            <person name="Henrissat B."/>
            <person name="Grigoriev I.V."/>
            <person name="Corradi N."/>
            <person name="Roux C."/>
            <person name="Martin F.M."/>
        </authorList>
    </citation>
    <scope>NUCLEOTIDE SEQUENCE [LARGE SCALE GENOMIC DNA]</scope>
    <source>
        <strain evidence="12 13">DAOM 227022</strain>
    </source>
</reference>
<dbReference type="GO" id="GO:0006164">
    <property type="term" value="P:purine nucleotide biosynthetic process"/>
    <property type="evidence" value="ECO:0007669"/>
    <property type="project" value="TreeGrafter"/>
</dbReference>
<dbReference type="Proteomes" id="UP000265703">
    <property type="component" value="Unassembled WGS sequence"/>
</dbReference>
<evidence type="ECO:0000256" key="8">
    <source>
        <dbReference type="ARBA" id="ARBA00022840"/>
    </source>
</evidence>
<dbReference type="InterPro" id="IPR000842">
    <property type="entry name" value="PRib_PP_synth_CS"/>
</dbReference>
<dbReference type="Pfam" id="PF14572">
    <property type="entry name" value="Pribosyl_synth"/>
    <property type="match status" value="1"/>
</dbReference>
<dbReference type="PROSITE" id="PS00114">
    <property type="entry name" value="PRPP_SYNTHASE"/>
    <property type="match status" value="1"/>
</dbReference>
<dbReference type="GO" id="GO:0006015">
    <property type="term" value="P:5-phosphoribose 1-diphosphate biosynthetic process"/>
    <property type="evidence" value="ECO:0007669"/>
    <property type="project" value="TreeGrafter"/>
</dbReference>
<dbReference type="GO" id="GO:0002189">
    <property type="term" value="C:ribose phosphate diphosphokinase complex"/>
    <property type="evidence" value="ECO:0007669"/>
    <property type="project" value="TreeGrafter"/>
</dbReference>
<sequence>MRNIVIFGGSSHTELAEQIASRLNVQLGRVKLSKFSNKETNVEIHESVREKDVYIIQSGCGHVNDNLMELLIMISACKIASAAKVTAVIPCFPYARQPDAPYKKNGELLSRIPKDAFIGYTFNTPASTPANEVKDPFGIALARFEEQSANGASTSGVSARNGYKHWIARSGTLIANLITCAGADHIITMDLHDPQFQGFFDVPVDNLYGQPLMIKYIKENIPNYQNAIIISPDAGGAKRATAIADKLHMDFALIHKERRSQSQPHKTDMMLVGEVRDKVCILIDDIADTSCTITKAAKILSESGAKKVCAIITHGILSGDAIQRIVASVIDQVIVSDSVPQSDHLARCSKLKVFNVAPIFAEAIRRIHNGESISALFNIMDLI</sequence>
<evidence type="ECO:0000256" key="9">
    <source>
        <dbReference type="ARBA" id="ARBA00022842"/>
    </source>
</evidence>
<evidence type="ECO:0000256" key="6">
    <source>
        <dbReference type="ARBA" id="ARBA00022741"/>
    </source>
</evidence>
<dbReference type="AlphaFoldDB" id="A0A397SK45"/>